<evidence type="ECO:0008006" key="4">
    <source>
        <dbReference type="Google" id="ProtNLM"/>
    </source>
</evidence>
<sequence length="154" mass="17571">MTGRQPKIPEEYPGVAQSDRGEKVTDIDTTQLDGGESLLRVWTTERDEPLELALTPTQVRQWDALFNIEAWRVDVGLIRDRPDLDDTVFVSTIGKSFHDPRAESCAAVNAYDTAIDHETTVAEAVDDGYRPCRHCYEMDDWSPDELINEVRFRE</sequence>
<name>A0ABD5R168_9EURY</name>
<evidence type="ECO:0000313" key="2">
    <source>
        <dbReference type="EMBL" id="MFC5278624.1"/>
    </source>
</evidence>
<dbReference type="RefSeq" id="WP_256411031.1">
    <property type="nucleotide sequence ID" value="NZ_JANHDM010000003.1"/>
</dbReference>
<organism evidence="2 3">
    <name type="scientific">Halorubrum rubrum</name>
    <dbReference type="NCBI Taxonomy" id="1126240"/>
    <lineage>
        <taxon>Archaea</taxon>
        <taxon>Methanobacteriati</taxon>
        <taxon>Methanobacteriota</taxon>
        <taxon>Stenosarchaea group</taxon>
        <taxon>Halobacteria</taxon>
        <taxon>Halobacteriales</taxon>
        <taxon>Haloferacaceae</taxon>
        <taxon>Halorubrum</taxon>
    </lineage>
</organism>
<dbReference type="EMBL" id="JBHSKY010000007">
    <property type="protein sequence ID" value="MFC5278624.1"/>
    <property type="molecule type" value="Genomic_DNA"/>
</dbReference>
<feature type="region of interest" description="Disordered" evidence="1">
    <location>
        <begin position="1"/>
        <end position="28"/>
    </location>
</feature>
<dbReference type="InterPro" id="IPR035451">
    <property type="entry name" value="Ada-like_dom_sf"/>
</dbReference>
<dbReference type="AlphaFoldDB" id="A0ABD5R168"/>
<accession>A0ABD5R168</accession>
<proteinExistence type="predicted"/>
<dbReference type="Proteomes" id="UP001596118">
    <property type="component" value="Unassembled WGS sequence"/>
</dbReference>
<evidence type="ECO:0000256" key="1">
    <source>
        <dbReference type="SAM" id="MobiDB-lite"/>
    </source>
</evidence>
<evidence type="ECO:0000313" key="3">
    <source>
        <dbReference type="Proteomes" id="UP001596118"/>
    </source>
</evidence>
<keyword evidence="3" id="KW-1185">Reference proteome</keyword>
<dbReference type="SUPFAM" id="SSF57884">
    <property type="entry name" value="Ada DNA repair protein, N-terminal domain (N-Ada 10)"/>
    <property type="match status" value="1"/>
</dbReference>
<protein>
    <recommendedName>
        <fullName evidence="4">Ada DNA repair metal-binding domain-containing protein</fullName>
    </recommendedName>
</protein>
<comment type="caution">
    <text evidence="2">The sequence shown here is derived from an EMBL/GenBank/DDBJ whole genome shotgun (WGS) entry which is preliminary data.</text>
</comment>
<reference evidence="2 3" key="1">
    <citation type="journal article" date="2019" name="Int. J. Syst. Evol. Microbiol.">
        <title>The Global Catalogue of Microorganisms (GCM) 10K type strain sequencing project: providing services to taxonomists for standard genome sequencing and annotation.</title>
        <authorList>
            <consortium name="The Broad Institute Genomics Platform"/>
            <consortium name="The Broad Institute Genome Sequencing Center for Infectious Disease"/>
            <person name="Wu L."/>
            <person name="Ma J."/>
        </authorList>
    </citation>
    <scope>NUCLEOTIDE SEQUENCE [LARGE SCALE GENOMIC DNA]</scope>
    <source>
        <strain evidence="2 3">CGMCC 1.12124</strain>
    </source>
</reference>
<gene>
    <name evidence="2" type="ORF">ACFPM1_07630</name>
</gene>